<dbReference type="PANTHER" id="PTHR44688:SF16">
    <property type="entry name" value="DNA-BINDING TRANSCRIPTIONAL ACTIVATOR DEVR_DOSR"/>
    <property type="match status" value="1"/>
</dbReference>
<dbReference type="GO" id="GO:0006355">
    <property type="term" value="P:regulation of DNA-templated transcription"/>
    <property type="evidence" value="ECO:0007669"/>
    <property type="project" value="InterPro"/>
</dbReference>
<dbReference type="PANTHER" id="PTHR44688">
    <property type="entry name" value="DNA-BINDING TRANSCRIPTIONAL ACTIVATOR DEVR_DOSR"/>
    <property type="match status" value="1"/>
</dbReference>
<dbReference type="AlphaFoldDB" id="A0A1L3MVN8"/>
<protein>
    <submittedName>
        <fullName evidence="5">Helix-turn-helix transcriptional regulator</fullName>
    </submittedName>
</protein>
<dbReference type="Pfam" id="PF00196">
    <property type="entry name" value="GerE"/>
    <property type="match status" value="1"/>
</dbReference>
<keyword evidence="6" id="KW-1185">Reference proteome</keyword>
<dbReference type="InterPro" id="IPR000792">
    <property type="entry name" value="Tscrpt_reg_LuxR_C"/>
</dbReference>
<dbReference type="RefSeq" id="WP_072581204.1">
    <property type="nucleotide sequence ID" value="NZ_CP016020.1"/>
</dbReference>
<accession>A0A1L3MVN8</accession>
<dbReference type="GO" id="GO:0003677">
    <property type="term" value="F:DNA binding"/>
    <property type="evidence" value="ECO:0007669"/>
    <property type="project" value="UniProtKB-KW"/>
</dbReference>
<organism evidence="5 6">
    <name type="scientific">Bacillus weihaiensis</name>
    <dbReference type="NCBI Taxonomy" id="1547283"/>
    <lineage>
        <taxon>Bacteria</taxon>
        <taxon>Bacillati</taxon>
        <taxon>Bacillota</taxon>
        <taxon>Bacilli</taxon>
        <taxon>Bacillales</taxon>
        <taxon>Bacillaceae</taxon>
        <taxon>Bacillus</taxon>
    </lineage>
</organism>
<feature type="domain" description="HTH luxR-type" evidence="4">
    <location>
        <begin position="1"/>
        <end position="63"/>
    </location>
</feature>
<name>A0A1L3MVN8_9BACI</name>
<keyword evidence="3" id="KW-0804">Transcription</keyword>
<evidence type="ECO:0000313" key="5">
    <source>
        <dbReference type="EMBL" id="APH06404.1"/>
    </source>
</evidence>
<evidence type="ECO:0000256" key="1">
    <source>
        <dbReference type="ARBA" id="ARBA00023015"/>
    </source>
</evidence>
<dbReference type="Proteomes" id="UP000181936">
    <property type="component" value="Chromosome"/>
</dbReference>
<dbReference type="KEGG" id="bwh:A9C19_17620"/>
<evidence type="ECO:0000256" key="2">
    <source>
        <dbReference type="ARBA" id="ARBA00023125"/>
    </source>
</evidence>
<dbReference type="InterPro" id="IPR036388">
    <property type="entry name" value="WH-like_DNA-bd_sf"/>
</dbReference>
<dbReference type="SMART" id="SM00421">
    <property type="entry name" value="HTH_LUXR"/>
    <property type="match status" value="1"/>
</dbReference>
<reference evidence="5 6" key="1">
    <citation type="journal article" date="2016" name="Sci. Rep.">
        <title>Complete genome sequence and transcriptomic analysis of a novel marine strain Bacillus weihaiensis reveals the mechanism of brown algae degradation.</title>
        <authorList>
            <person name="Zhu Y."/>
            <person name="Chen P."/>
            <person name="Bao Y."/>
            <person name="Men Y."/>
            <person name="Zeng Y."/>
            <person name="Yang J."/>
            <person name="Sun J."/>
            <person name="Sun Y."/>
        </authorList>
    </citation>
    <scope>NUCLEOTIDE SEQUENCE [LARGE SCALE GENOMIC DNA]</scope>
    <source>
        <strain evidence="5 6">Alg07</strain>
    </source>
</reference>
<dbReference type="PROSITE" id="PS50043">
    <property type="entry name" value="HTH_LUXR_2"/>
    <property type="match status" value="1"/>
</dbReference>
<dbReference type="CDD" id="cd06170">
    <property type="entry name" value="LuxR_C_like"/>
    <property type="match status" value="1"/>
</dbReference>
<dbReference type="PRINTS" id="PR00038">
    <property type="entry name" value="HTHLUXR"/>
</dbReference>
<dbReference type="EMBL" id="CP016020">
    <property type="protein sequence ID" value="APH06404.1"/>
    <property type="molecule type" value="Genomic_DNA"/>
</dbReference>
<dbReference type="OrthoDB" id="2911118at2"/>
<sequence>MEGLLSDRELEVAKLVAEGLKDVEISKRLFISRRRVGEIIFSIKRKLNITSRVQIGIAAYTLGLIAFQINYGENQVIS</sequence>
<evidence type="ECO:0000256" key="3">
    <source>
        <dbReference type="ARBA" id="ARBA00023163"/>
    </source>
</evidence>
<evidence type="ECO:0000313" key="6">
    <source>
        <dbReference type="Proteomes" id="UP000181936"/>
    </source>
</evidence>
<dbReference type="STRING" id="1547283.A9C19_17620"/>
<keyword evidence="2" id="KW-0238">DNA-binding</keyword>
<dbReference type="InterPro" id="IPR016032">
    <property type="entry name" value="Sig_transdc_resp-reg_C-effctor"/>
</dbReference>
<evidence type="ECO:0000259" key="4">
    <source>
        <dbReference type="PROSITE" id="PS50043"/>
    </source>
</evidence>
<gene>
    <name evidence="5" type="ORF">A9C19_17620</name>
</gene>
<keyword evidence="1" id="KW-0805">Transcription regulation</keyword>
<proteinExistence type="predicted"/>
<dbReference type="SUPFAM" id="SSF46894">
    <property type="entry name" value="C-terminal effector domain of the bipartite response regulators"/>
    <property type="match status" value="1"/>
</dbReference>
<dbReference type="Gene3D" id="1.10.10.10">
    <property type="entry name" value="Winged helix-like DNA-binding domain superfamily/Winged helix DNA-binding domain"/>
    <property type="match status" value="1"/>
</dbReference>